<dbReference type="PANTHER" id="PTHR13318:SF105">
    <property type="entry name" value="F-BOX_LRR-REPEAT PROTEIN 3"/>
    <property type="match status" value="1"/>
</dbReference>
<dbReference type="GO" id="GO:0019005">
    <property type="term" value="C:SCF ubiquitin ligase complex"/>
    <property type="evidence" value="ECO:0007669"/>
    <property type="project" value="TreeGrafter"/>
</dbReference>
<proteinExistence type="evidence at transcript level"/>
<dbReference type="PANTHER" id="PTHR13318">
    <property type="entry name" value="PARTNER OF PAIRED, ISOFORM B-RELATED"/>
    <property type="match status" value="1"/>
</dbReference>
<reference evidence="2" key="1">
    <citation type="submission" date="2010-04" db="EMBL/GenBank/DDBJ databases">
        <authorList>
            <person name="Reid K.E."/>
            <person name="Liao N."/>
            <person name="Chan S."/>
            <person name="Docking R."/>
            <person name="Taylor G."/>
            <person name="Moore R."/>
            <person name="Mayo M."/>
            <person name="Munro S."/>
            <person name="King J."/>
            <person name="Yanchuk A."/>
            <person name="Holt R."/>
            <person name="Jones S."/>
            <person name="Marra M."/>
            <person name="Ritland C.E."/>
            <person name="Ritland K."/>
            <person name="Bohlmann J."/>
        </authorList>
    </citation>
    <scope>NUCLEOTIDE SEQUENCE</scope>
    <source>
        <tissue evidence="2">Buds collected with no treatment. Collection October 2007</tissue>
    </source>
</reference>
<dbReference type="SMART" id="SM00367">
    <property type="entry name" value="LRR_CC"/>
    <property type="match status" value="10"/>
</dbReference>
<evidence type="ECO:0000313" key="2">
    <source>
        <dbReference type="EMBL" id="ADE76117.1"/>
    </source>
</evidence>
<dbReference type="InterPro" id="IPR032675">
    <property type="entry name" value="LRR_dom_sf"/>
</dbReference>
<accession>D5A998</accession>
<dbReference type="GO" id="GO:0031146">
    <property type="term" value="P:SCF-dependent proteasomal ubiquitin-dependent protein catabolic process"/>
    <property type="evidence" value="ECO:0007669"/>
    <property type="project" value="TreeGrafter"/>
</dbReference>
<dbReference type="InterPro" id="IPR057207">
    <property type="entry name" value="FBXL15_LRR"/>
</dbReference>
<dbReference type="AlphaFoldDB" id="D5A998"/>
<evidence type="ECO:0000259" key="1">
    <source>
        <dbReference type="Pfam" id="PF25372"/>
    </source>
</evidence>
<feature type="domain" description="F-box/LRR-repeat protein 15-like leucin rich repeat" evidence="1">
    <location>
        <begin position="12"/>
        <end position="153"/>
    </location>
</feature>
<dbReference type="SUPFAM" id="SSF52047">
    <property type="entry name" value="RNI-like"/>
    <property type="match status" value="1"/>
</dbReference>
<dbReference type="EMBL" id="BT122759">
    <property type="protein sequence ID" value="ADE76117.1"/>
    <property type="molecule type" value="mRNA"/>
</dbReference>
<dbReference type="InterPro" id="IPR006553">
    <property type="entry name" value="Leu-rich_rpt_Cys-con_subtyp"/>
</dbReference>
<name>D5A998_PICSI</name>
<sequence length="335" mass="36124">MISSTALESIGKSCKSLREISLSKCIGVTDDGISAIAACCTELNKLDLTCCRDLTDIAIKAVATSCRYLSSFMMESCGLVTERSLTMLGEGCPFLQELDLTDCRINNTGLKSISRCSELITLNLGFCLNISAEGIYHIGACCSNLQELNLYRSVGTGDAGLEAIANGCPRLKSINISYCINVTDNSMKSISRLQKLHNLEIRGCPGISSAGLSAIALGCKRIVALDVKGCYNIDDAGILAIADSCQNLRQINVSYCPISDVGLSTLARLSCLQNMKLVHLKNVTVNGFASALLDCESLKKLKLFEGLKFILPRSLIECLEARGCSIRWMDKPFVI</sequence>
<dbReference type="Gene3D" id="3.80.10.10">
    <property type="entry name" value="Ribonuclease Inhibitor"/>
    <property type="match status" value="2"/>
</dbReference>
<protein>
    <recommendedName>
        <fullName evidence="1">F-box/LRR-repeat protein 15-like leucin rich repeat domain-containing protein</fullName>
    </recommendedName>
</protein>
<dbReference type="FunFam" id="3.80.10.10:FF:000276">
    <property type="entry name" value="F-box/LRR-repeat protein 3"/>
    <property type="match status" value="1"/>
</dbReference>
<organism evidence="2">
    <name type="scientific">Picea sitchensis</name>
    <name type="common">Sitka spruce</name>
    <name type="synonym">Pinus sitchensis</name>
    <dbReference type="NCBI Taxonomy" id="3332"/>
    <lineage>
        <taxon>Eukaryota</taxon>
        <taxon>Viridiplantae</taxon>
        <taxon>Streptophyta</taxon>
        <taxon>Embryophyta</taxon>
        <taxon>Tracheophyta</taxon>
        <taxon>Spermatophyta</taxon>
        <taxon>Pinopsida</taxon>
        <taxon>Pinidae</taxon>
        <taxon>Conifers I</taxon>
        <taxon>Pinales</taxon>
        <taxon>Pinaceae</taxon>
        <taxon>Picea</taxon>
    </lineage>
</organism>
<feature type="domain" description="F-box/LRR-repeat protein 15-like leucin rich repeat" evidence="1">
    <location>
        <begin position="167"/>
        <end position="267"/>
    </location>
</feature>
<dbReference type="Pfam" id="PF25372">
    <property type="entry name" value="DUF7885"/>
    <property type="match status" value="2"/>
</dbReference>